<dbReference type="SUPFAM" id="SSF57701">
    <property type="entry name" value="Zn2/Cys6 DNA-binding domain"/>
    <property type="match status" value="1"/>
</dbReference>
<dbReference type="Pfam" id="PF00172">
    <property type="entry name" value="Zn_clus"/>
    <property type="match status" value="1"/>
</dbReference>
<evidence type="ECO:0000313" key="10">
    <source>
        <dbReference type="EMBL" id="KAF7364561.1"/>
    </source>
</evidence>
<feature type="region of interest" description="Disordered" evidence="7">
    <location>
        <begin position="127"/>
        <end position="181"/>
    </location>
</feature>
<keyword evidence="5" id="KW-0539">Nucleus</keyword>
<evidence type="ECO:0000256" key="6">
    <source>
        <dbReference type="PROSITE-ProRule" id="PRU00042"/>
    </source>
</evidence>
<dbReference type="InterPro" id="IPR036236">
    <property type="entry name" value="Znf_C2H2_sf"/>
</dbReference>
<dbReference type="GO" id="GO:0003677">
    <property type="term" value="F:DNA binding"/>
    <property type="evidence" value="ECO:0007669"/>
    <property type="project" value="InterPro"/>
</dbReference>
<evidence type="ECO:0000259" key="8">
    <source>
        <dbReference type="PROSITE" id="PS50048"/>
    </source>
</evidence>
<dbReference type="SMART" id="SM00066">
    <property type="entry name" value="GAL4"/>
    <property type="match status" value="1"/>
</dbReference>
<feature type="compositionally biased region" description="Low complexity" evidence="7">
    <location>
        <begin position="196"/>
        <end position="210"/>
    </location>
</feature>
<feature type="compositionally biased region" description="Pro residues" evidence="7">
    <location>
        <begin position="155"/>
        <end position="171"/>
    </location>
</feature>
<reference evidence="10" key="1">
    <citation type="submission" date="2020-05" db="EMBL/GenBank/DDBJ databases">
        <title>Mycena genomes resolve the evolution of fungal bioluminescence.</title>
        <authorList>
            <person name="Tsai I.J."/>
        </authorList>
    </citation>
    <scope>NUCLEOTIDE SEQUENCE</scope>
    <source>
        <strain evidence="10">CCC161011</strain>
    </source>
</reference>
<keyword evidence="4" id="KW-0804">Transcription</keyword>
<dbReference type="PROSITE" id="PS50048">
    <property type="entry name" value="ZN2_CY6_FUNGAL_2"/>
    <property type="match status" value="1"/>
</dbReference>
<keyword evidence="11" id="KW-1185">Reference proteome</keyword>
<dbReference type="Gene3D" id="4.10.240.10">
    <property type="entry name" value="Zn(2)-C6 fungal-type DNA-binding domain"/>
    <property type="match status" value="1"/>
</dbReference>
<organism evidence="10 11">
    <name type="scientific">Mycena venus</name>
    <dbReference type="NCBI Taxonomy" id="2733690"/>
    <lineage>
        <taxon>Eukaryota</taxon>
        <taxon>Fungi</taxon>
        <taxon>Dikarya</taxon>
        <taxon>Basidiomycota</taxon>
        <taxon>Agaricomycotina</taxon>
        <taxon>Agaricomycetes</taxon>
        <taxon>Agaricomycetidae</taxon>
        <taxon>Agaricales</taxon>
        <taxon>Marasmiineae</taxon>
        <taxon>Mycenaceae</taxon>
        <taxon>Mycena</taxon>
    </lineage>
</organism>
<evidence type="ECO:0000256" key="2">
    <source>
        <dbReference type="ARBA" id="ARBA00022833"/>
    </source>
</evidence>
<protein>
    <submittedName>
        <fullName evidence="10">Zinc finger protein klf1</fullName>
    </submittedName>
</protein>
<evidence type="ECO:0000256" key="5">
    <source>
        <dbReference type="ARBA" id="ARBA00023242"/>
    </source>
</evidence>
<dbReference type="Pfam" id="PF04082">
    <property type="entry name" value="Fungal_trans"/>
    <property type="match status" value="1"/>
</dbReference>
<gene>
    <name evidence="10" type="ORF">MVEN_00325100</name>
</gene>
<keyword evidence="6" id="KW-0863">Zinc-finger</keyword>
<evidence type="ECO:0000256" key="3">
    <source>
        <dbReference type="ARBA" id="ARBA00023015"/>
    </source>
</evidence>
<dbReference type="GO" id="GO:0000981">
    <property type="term" value="F:DNA-binding transcription factor activity, RNA polymerase II-specific"/>
    <property type="evidence" value="ECO:0007669"/>
    <property type="project" value="InterPro"/>
</dbReference>
<dbReference type="PROSITE" id="PS00463">
    <property type="entry name" value="ZN2_CY6_FUNGAL_1"/>
    <property type="match status" value="1"/>
</dbReference>
<keyword evidence="3" id="KW-0805">Transcription regulation</keyword>
<sequence length="741" mass="81146">MPSTTTSPEITDKSLSRMRAHKGNVPSLPQTKYCSLCPAKFTRTTHLNRHLRSHTNERLHRCNLCKTSEFTRSDLLTRHKRTCGQSVNRSRRKSCEACAESKIKCNLQWPCAKCTSRGRECVFRNDPEESRLKSSNRARKTASSSRSMTDDSAPSTPPLSPRMMSSPPPDDFPSHFSSRATSISPSSHILSLPALSESGTSSEVSSSHSSPRSEDFQSFDEQPFGFPFDVGVYEDPLVGSTLSPFDQSLFPSSSSAVMSSALFDGTKPDAVLNDSTSFSLDMNHDHEMDLFASMIRTPDHPPPPPTVPVVNPSTSTSNLLMSQPTITLDYLDPMDMQCLLGASSPTDMYLHLFFTRFLAQIPIIHAPTWKMADTLPLLTRIFHACGALFVKTAEAAAFVKTTLASVMAEIDALFSTVNDPSDSNNVFRHHIHLIIGLVLVQTIIVFQREGSGEPATPEAPHHSLLVSLIRQTGLIQSVASWTAPDWTDPIMLESVWTEWAQFASIKRTLFLAYFHDCSHCMYSASAPSFSSAELLSVYLPCDDALWRAQSATEWFAAAHTPSPYGVGIPRIYGVGMQSALAALARPPGTHSSVGDANANATDVAHLTLPSFALFILIHTVLRNISVAQRSPPPPPPAGGWSCFAADQPSADFTFRNQVLLDNWLQIWLKSPEAASTQDNGTGNSAALKPPFVCNSLPFYWLAQVSLWENSWSGPAFIDVGNFNSTSHSRSIATPHLLQLAT</sequence>
<feature type="region of interest" description="Disordered" evidence="7">
    <location>
        <begin position="196"/>
        <end position="220"/>
    </location>
</feature>
<accession>A0A8H6YTK1</accession>
<dbReference type="InterPro" id="IPR013087">
    <property type="entry name" value="Znf_C2H2_type"/>
</dbReference>
<keyword evidence="2" id="KW-0862">Zinc</keyword>
<dbReference type="Proteomes" id="UP000620124">
    <property type="component" value="Unassembled WGS sequence"/>
</dbReference>
<name>A0A8H6YTK1_9AGAR</name>
<keyword evidence="1" id="KW-0479">Metal-binding</keyword>
<dbReference type="InterPro" id="IPR036864">
    <property type="entry name" value="Zn2-C6_fun-type_DNA-bd_sf"/>
</dbReference>
<dbReference type="PROSITE" id="PS50157">
    <property type="entry name" value="ZINC_FINGER_C2H2_2"/>
    <property type="match status" value="1"/>
</dbReference>
<dbReference type="PANTHER" id="PTHR47660">
    <property type="entry name" value="TRANSCRIPTION FACTOR WITH C2H2 AND ZN(2)-CYS(6) DNA BINDING DOMAIN (EUROFUNG)-RELATED-RELATED"/>
    <property type="match status" value="1"/>
</dbReference>
<dbReference type="SUPFAM" id="SSF57667">
    <property type="entry name" value="beta-beta-alpha zinc fingers"/>
    <property type="match status" value="1"/>
</dbReference>
<dbReference type="EMBL" id="JACAZI010000003">
    <property type="protein sequence ID" value="KAF7364561.1"/>
    <property type="molecule type" value="Genomic_DNA"/>
</dbReference>
<dbReference type="Gene3D" id="3.30.160.60">
    <property type="entry name" value="Classic Zinc Finger"/>
    <property type="match status" value="1"/>
</dbReference>
<dbReference type="InterPro" id="IPR001138">
    <property type="entry name" value="Zn2Cys6_DnaBD"/>
</dbReference>
<evidence type="ECO:0000313" key="11">
    <source>
        <dbReference type="Proteomes" id="UP000620124"/>
    </source>
</evidence>
<comment type="caution">
    <text evidence="10">The sequence shown here is derived from an EMBL/GenBank/DDBJ whole genome shotgun (WGS) entry which is preliminary data.</text>
</comment>
<feature type="domain" description="C2H2-type" evidence="9">
    <location>
        <begin position="32"/>
        <end position="59"/>
    </location>
</feature>
<feature type="domain" description="Zn(2)-C6 fungal-type" evidence="8">
    <location>
        <begin position="94"/>
        <end position="123"/>
    </location>
</feature>
<dbReference type="GO" id="GO:0008270">
    <property type="term" value="F:zinc ion binding"/>
    <property type="evidence" value="ECO:0007669"/>
    <property type="project" value="UniProtKB-KW"/>
</dbReference>
<feature type="compositionally biased region" description="Polar residues" evidence="7">
    <location>
        <begin position="141"/>
        <end position="153"/>
    </location>
</feature>
<dbReference type="InterPro" id="IPR007219">
    <property type="entry name" value="XnlR_reg_dom"/>
</dbReference>
<evidence type="ECO:0000256" key="1">
    <source>
        <dbReference type="ARBA" id="ARBA00022723"/>
    </source>
</evidence>
<dbReference type="GO" id="GO:0006351">
    <property type="term" value="P:DNA-templated transcription"/>
    <property type="evidence" value="ECO:0007669"/>
    <property type="project" value="InterPro"/>
</dbReference>
<proteinExistence type="predicted"/>
<dbReference type="AlphaFoldDB" id="A0A8H6YTK1"/>
<dbReference type="PANTHER" id="PTHR47660:SF2">
    <property type="entry name" value="TRANSCRIPTION FACTOR WITH C2H2 AND ZN(2)-CYS(6) DNA BINDING DOMAIN (EUROFUNG)"/>
    <property type="match status" value="1"/>
</dbReference>
<dbReference type="PROSITE" id="PS00028">
    <property type="entry name" value="ZINC_FINGER_C2H2_1"/>
    <property type="match status" value="1"/>
</dbReference>
<evidence type="ECO:0000256" key="4">
    <source>
        <dbReference type="ARBA" id="ARBA00023163"/>
    </source>
</evidence>
<evidence type="ECO:0000256" key="7">
    <source>
        <dbReference type="SAM" id="MobiDB-lite"/>
    </source>
</evidence>
<evidence type="ECO:0000259" key="9">
    <source>
        <dbReference type="PROSITE" id="PS50157"/>
    </source>
</evidence>
<dbReference type="OrthoDB" id="1405595at2759"/>
<dbReference type="CDD" id="cd00067">
    <property type="entry name" value="GAL4"/>
    <property type="match status" value="1"/>
</dbReference>